<dbReference type="PANTHER" id="PTHR43787:SF11">
    <property type="entry name" value="UPF0026 PROTEIN SLR1464"/>
    <property type="match status" value="1"/>
</dbReference>
<accession>A0A0W8E287</accession>
<evidence type="ECO:0000256" key="5">
    <source>
        <dbReference type="ARBA" id="ARBA00023004"/>
    </source>
</evidence>
<dbReference type="AlphaFoldDB" id="A0A0W8E287"/>
<keyword evidence="2" id="KW-0004">4Fe-4S</keyword>
<comment type="caution">
    <text evidence="8">The sequence shown here is derived from an EMBL/GenBank/DDBJ whole genome shotgun (WGS) entry which is preliminary data.</text>
</comment>
<feature type="domain" description="Radical SAM core" evidence="7">
    <location>
        <begin position="10"/>
        <end position="244"/>
    </location>
</feature>
<keyword evidence="6" id="KW-0411">Iron-sulfur</keyword>
<comment type="cofactor">
    <cofactor evidence="1">
        <name>[4Fe-4S] cluster</name>
        <dbReference type="ChEBI" id="CHEBI:49883"/>
    </cofactor>
</comment>
<dbReference type="SUPFAM" id="SSF102114">
    <property type="entry name" value="Radical SAM enzymes"/>
    <property type="match status" value="1"/>
</dbReference>
<dbReference type="Pfam" id="PF04055">
    <property type="entry name" value="Radical_SAM"/>
    <property type="match status" value="1"/>
</dbReference>
<gene>
    <name evidence="8" type="ORF">ASZ90_020173</name>
</gene>
<evidence type="ECO:0000256" key="2">
    <source>
        <dbReference type="ARBA" id="ARBA00022485"/>
    </source>
</evidence>
<proteinExistence type="predicted"/>
<sequence length="316" mass="36007">MITFGPIPSRRLGRSLGVNNIPPKICTYSCTYCQQGYSSKVQIERQAFFKPEEIRTAVQEQIDRAAAANENIDYISFVPDGEPTLDINLGREIALLKLLNIPIAVITNASLLWKADVRAELASADWVSVKVDTVNEQIWRKIDHPHRGLSLPLIMEGILAFASEYQGKLYTETMLVQNINDNEEYLDHTARFIARVKPQIAYISIPTRPPADKKIKPPDEIMVNKAYQIYSRYIDKVEYLIGQEGDSFTYTGNLEKDLLSITSVHPMRKSAVKELLGKAQQEWTAVEQLVAEGKLIELNFDGDKFYMRKLFDSYKR</sequence>
<evidence type="ECO:0000313" key="8">
    <source>
        <dbReference type="EMBL" id="KUG02541.1"/>
    </source>
</evidence>
<dbReference type="PROSITE" id="PS51918">
    <property type="entry name" value="RADICAL_SAM"/>
    <property type="match status" value="1"/>
</dbReference>
<keyword evidence="5" id="KW-0408">Iron</keyword>
<organism evidence="8">
    <name type="scientific">hydrocarbon metagenome</name>
    <dbReference type="NCBI Taxonomy" id="938273"/>
    <lineage>
        <taxon>unclassified sequences</taxon>
        <taxon>metagenomes</taxon>
        <taxon>ecological metagenomes</taxon>
    </lineage>
</organism>
<reference evidence="8" key="1">
    <citation type="journal article" date="2015" name="Proc. Natl. Acad. Sci. U.S.A.">
        <title>Networks of energetic and metabolic interactions define dynamics in microbial communities.</title>
        <authorList>
            <person name="Embree M."/>
            <person name="Liu J.K."/>
            <person name="Al-Bassam M.M."/>
            <person name="Zengler K."/>
        </authorList>
    </citation>
    <scope>NUCLEOTIDE SEQUENCE</scope>
</reference>
<dbReference type="EMBL" id="LNQE01001918">
    <property type="protein sequence ID" value="KUG02541.1"/>
    <property type="molecule type" value="Genomic_DNA"/>
</dbReference>
<evidence type="ECO:0000256" key="1">
    <source>
        <dbReference type="ARBA" id="ARBA00001966"/>
    </source>
</evidence>
<dbReference type="InterPro" id="IPR007197">
    <property type="entry name" value="rSAM"/>
</dbReference>
<protein>
    <submittedName>
        <fullName evidence="8">Radical sam domain protein</fullName>
    </submittedName>
</protein>
<evidence type="ECO:0000259" key="7">
    <source>
        <dbReference type="PROSITE" id="PS51918"/>
    </source>
</evidence>
<dbReference type="Gene3D" id="3.20.20.70">
    <property type="entry name" value="Aldolase class I"/>
    <property type="match status" value="1"/>
</dbReference>
<dbReference type="SFLD" id="SFLDG01083">
    <property type="entry name" value="Uncharacterised_Radical_SAM_Su"/>
    <property type="match status" value="1"/>
</dbReference>
<name>A0A0W8E287_9ZZZZ</name>
<dbReference type="CDD" id="cd01335">
    <property type="entry name" value="Radical_SAM"/>
    <property type="match status" value="1"/>
</dbReference>
<evidence type="ECO:0000256" key="4">
    <source>
        <dbReference type="ARBA" id="ARBA00022723"/>
    </source>
</evidence>
<keyword evidence="4" id="KW-0479">Metal-binding</keyword>
<keyword evidence="3" id="KW-0949">S-adenosyl-L-methionine</keyword>
<dbReference type="GO" id="GO:0051539">
    <property type="term" value="F:4 iron, 4 sulfur cluster binding"/>
    <property type="evidence" value="ECO:0007669"/>
    <property type="project" value="UniProtKB-KW"/>
</dbReference>
<dbReference type="PANTHER" id="PTHR43787">
    <property type="entry name" value="FEMO COFACTOR BIOSYNTHESIS PROTEIN NIFB-RELATED"/>
    <property type="match status" value="1"/>
</dbReference>
<evidence type="ECO:0000256" key="3">
    <source>
        <dbReference type="ARBA" id="ARBA00022691"/>
    </source>
</evidence>
<dbReference type="SFLD" id="SFLDS00029">
    <property type="entry name" value="Radical_SAM"/>
    <property type="match status" value="1"/>
</dbReference>
<dbReference type="GO" id="GO:0003824">
    <property type="term" value="F:catalytic activity"/>
    <property type="evidence" value="ECO:0007669"/>
    <property type="project" value="InterPro"/>
</dbReference>
<evidence type="ECO:0000256" key="6">
    <source>
        <dbReference type="ARBA" id="ARBA00023014"/>
    </source>
</evidence>
<dbReference type="GO" id="GO:0046872">
    <property type="term" value="F:metal ion binding"/>
    <property type="evidence" value="ECO:0007669"/>
    <property type="project" value="UniProtKB-KW"/>
</dbReference>
<dbReference type="InterPro" id="IPR058240">
    <property type="entry name" value="rSAM_sf"/>
</dbReference>
<dbReference type="InterPro" id="IPR013785">
    <property type="entry name" value="Aldolase_TIM"/>
</dbReference>
<dbReference type="InterPro" id="IPR040084">
    <property type="entry name" value="GTPase_Obg"/>
</dbReference>